<comment type="caution">
    <text evidence="4">The sequence shown here is derived from an EMBL/GenBank/DDBJ whole genome shotgun (WGS) entry which is preliminary data.</text>
</comment>
<name>A0ABV3I0P6_9ACTN</name>
<accession>A0ABV3I0P6</accession>
<evidence type="ECO:0000313" key="5">
    <source>
        <dbReference type="Proteomes" id="UP001552521"/>
    </source>
</evidence>
<feature type="chain" id="PRO_5046239638" description="Gram-positive cocci surface proteins LPxTG domain-containing protein" evidence="3">
    <location>
        <begin position="28"/>
        <end position="220"/>
    </location>
</feature>
<sequence>MRTGSIAFRVAGVAAVLVMAPAPAAFAGDTVKATVNPAAARPGAEVEIRVVGCRDRSGAARSPAFAADAELSAKGGHGWLTGRAEVRADAAPGTYPLRVTCDLRDHRHAGSVQVERHPHRPSHPVQPSHPSRPRPSHTPGHEEPPDRPSPSASRPHESPVAPVRAGGGGAAVLAAPVSSVDADDAGPSTPQTVIGLALAGVAAVVVALRSARRRRRTGAD</sequence>
<feature type="transmembrane region" description="Helical" evidence="2">
    <location>
        <begin position="193"/>
        <end position="211"/>
    </location>
</feature>
<evidence type="ECO:0000256" key="2">
    <source>
        <dbReference type="SAM" id="Phobius"/>
    </source>
</evidence>
<dbReference type="Proteomes" id="UP001552521">
    <property type="component" value="Unassembled WGS sequence"/>
</dbReference>
<gene>
    <name evidence="4" type="ORF">AB0K36_27000</name>
</gene>
<proteinExistence type="predicted"/>
<keyword evidence="5" id="KW-1185">Reference proteome</keyword>
<reference evidence="4 5" key="1">
    <citation type="submission" date="2024-06" db="EMBL/GenBank/DDBJ databases">
        <title>The Natural Products Discovery Center: Release of the First 8490 Sequenced Strains for Exploring Actinobacteria Biosynthetic Diversity.</title>
        <authorList>
            <person name="Kalkreuter E."/>
            <person name="Kautsar S.A."/>
            <person name="Yang D."/>
            <person name="Bader C.D."/>
            <person name="Teijaro C.N."/>
            <person name="Fluegel L."/>
            <person name="Davis C.M."/>
            <person name="Simpson J.R."/>
            <person name="Lauterbach L."/>
            <person name="Steele A.D."/>
            <person name="Gui C."/>
            <person name="Meng S."/>
            <person name="Li G."/>
            <person name="Viehrig K."/>
            <person name="Ye F."/>
            <person name="Su P."/>
            <person name="Kiefer A.F."/>
            <person name="Nichols A."/>
            <person name="Cepeda A.J."/>
            <person name="Yan W."/>
            <person name="Fan B."/>
            <person name="Jiang Y."/>
            <person name="Adhikari A."/>
            <person name="Zheng C.-J."/>
            <person name="Schuster L."/>
            <person name="Cowan T.M."/>
            <person name="Smanski M.J."/>
            <person name="Chevrette M.G."/>
            <person name="De Carvalho L.P.S."/>
            <person name="Shen B."/>
        </authorList>
    </citation>
    <scope>NUCLEOTIDE SEQUENCE [LARGE SCALE GENOMIC DNA]</scope>
    <source>
        <strain evidence="4 5">NPDC049344</strain>
    </source>
</reference>
<keyword evidence="2" id="KW-0812">Transmembrane</keyword>
<keyword evidence="2" id="KW-1133">Transmembrane helix</keyword>
<feature type="signal peptide" evidence="3">
    <location>
        <begin position="1"/>
        <end position="27"/>
    </location>
</feature>
<feature type="region of interest" description="Disordered" evidence="1">
    <location>
        <begin position="110"/>
        <end position="167"/>
    </location>
</feature>
<dbReference type="RefSeq" id="WP_364599332.1">
    <property type="nucleotide sequence ID" value="NZ_JBFAQK010000051.1"/>
</dbReference>
<evidence type="ECO:0008006" key="6">
    <source>
        <dbReference type="Google" id="ProtNLM"/>
    </source>
</evidence>
<dbReference type="EMBL" id="JBFAQK010000051">
    <property type="protein sequence ID" value="MEV4684415.1"/>
    <property type="molecule type" value="Genomic_DNA"/>
</dbReference>
<keyword evidence="3" id="KW-0732">Signal</keyword>
<evidence type="ECO:0000313" key="4">
    <source>
        <dbReference type="EMBL" id="MEV4684415.1"/>
    </source>
</evidence>
<organism evidence="4 5">
    <name type="scientific">Streptomyces kurssanovii</name>
    <dbReference type="NCBI Taxonomy" id="67312"/>
    <lineage>
        <taxon>Bacteria</taxon>
        <taxon>Bacillati</taxon>
        <taxon>Actinomycetota</taxon>
        <taxon>Actinomycetes</taxon>
        <taxon>Kitasatosporales</taxon>
        <taxon>Streptomycetaceae</taxon>
        <taxon>Streptomyces</taxon>
    </lineage>
</organism>
<evidence type="ECO:0000256" key="1">
    <source>
        <dbReference type="SAM" id="MobiDB-lite"/>
    </source>
</evidence>
<feature type="compositionally biased region" description="Low complexity" evidence="1">
    <location>
        <begin position="149"/>
        <end position="164"/>
    </location>
</feature>
<keyword evidence="2" id="KW-0472">Membrane</keyword>
<protein>
    <recommendedName>
        <fullName evidence="6">Gram-positive cocci surface proteins LPxTG domain-containing protein</fullName>
    </recommendedName>
</protein>
<evidence type="ECO:0000256" key="3">
    <source>
        <dbReference type="SAM" id="SignalP"/>
    </source>
</evidence>